<dbReference type="InterPro" id="IPR043131">
    <property type="entry name" value="BCAT-like_N"/>
</dbReference>
<gene>
    <name evidence="6" type="ORF">SAMN05421791_103192</name>
</gene>
<keyword evidence="6" id="KW-0456">Lyase</keyword>
<dbReference type="Gene3D" id="3.30.470.10">
    <property type="match status" value="1"/>
</dbReference>
<organism evidence="6 7">
    <name type="scientific">Facklamia miroungae</name>
    <dbReference type="NCBI Taxonomy" id="120956"/>
    <lineage>
        <taxon>Bacteria</taxon>
        <taxon>Bacillati</taxon>
        <taxon>Bacillota</taxon>
        <taxon>Bacilli</taxon>
        <taxon>Lactobacillales</taxon>
        <taxon>Aerococcaceae</taxon>
        <taxon>Facklamia</taxon>
    </lineage>
</organism>
<dbReference type="STRING" id="120956.SAMN05421791_103192"/>
<reference evidence="6 7" key="1">
    <citation type="submission" date="2016-10" db="EMBL/GenBank/DDBJ databases">
        <authorList>
            <person name="de Groot N.N."/>
        </authorList>
    </citation>
    <scope>NUCLEOTIDE SEQUENCE [LARGE SCALE GENOMIC DNA]</scope>
    <source>
        <strain evidence="6 7">ATCC BAA-466</strain>
    </source>
</reference>
<keyword evidence="3 5" id="KW-0663">Pyridoxal phosphate</keyword>
<dbReference type="PANTHER" id="PTHR42743:SF11">
    <property type="entry name" value="AMINODEOXYCHORISMATE LYASE"/>
    <property type="match status" value="1"/>
</dbReference>
<dbReference type="RefSeq" id="WP_090289600.1">
    <property type="nucleotide sequence ID" value="NZ_FNCK01000003.1"/>
</dbReference>
<evidence type="ECO:0000256" key="4">
    <source>
        <dbReference type="RuleBase" id="RU004106"/>
    </source>
</evidence>
<dbReference type="InterPro" id="IPR001544">
    <property type="entry name" value="Aminotrans_IV"/>
</dbReference>
<comment type="cofactor">
    <cofactor evidence="1 5">
        <name>pyridoxal 5'-phosphate</name>
        <dbReference type="ChEBI" id="CHEBI:597326"/>
    </cofactor>
</comment>
<dbReference type="EMBL" id="FNCK01000003">
    <property type="protein sequence ID" value="SDG14649.1"/>
    <property type="molecule type" value="Genomic_DNA"/>
</dbReference>
<dbReference type="Proteomes" id="UP000199708">
    <property type="component" value="Unassembled WGS sequence"/>
</dbReference>
<dbReference type="PANTHER" id="PTHR42743">
    <property type="entry name" value="AMINO-ACID AMINOTRANSFERASE"/>
    <property type="match status" value="1"/>
</dbReference>
<accession>A0A1G7RWP0</accession>
<dbReference type="OrthoDB" id="9805628at2"/>
<keyword evidence="7" id="KW-1185">Reference proteome</keyword>
<evidence type="ECO:0000313" key="6">
    <source>
        <dbReference type="EMBL" id="SDG14649.1"/>
    </source>
</evidence>
<evidence type="ECO:0000313" key="7">
    <source>
        <dbReference type="Proteomes" id="UP000199708"/>
    </source>
</evidence>
<sequence length="248" mass="28383">MAYIKLDEGFVFGQGIFSTLKVINGQALFLDQHLDRLIQSAKALDFTSSITKNVINDHINGKEMVDGALKIILSPDNLVIQERPDPYGKAFLPAKPLKLAKWQRHSSNTLLQHKSTMYLANKINLKQIREKGAFECIFLNEKDQITEGSFTNLFFVKDQELITAPTSAGLLPGIMRQWVIEHFPVTIRPIDWQERQAFQAGFMTNCLMGITPIQTLESVHYQDQHPLINYIQEEYSAKIYKQKASQWL</sequence>
<dbReference type="Pfam" id="PF01063">
    <property type="entry name" value="Aminotran_4"/>
    <property type="match status" value="1"/>
</dbReference>
<comment type="similarity">
    <text evidence="2 4">Belongs to the class-IV pyridoxal-phosphate-dependent aminotransferase family.</text>
</comment>
<dbReference type="GO" id="GO:0016829">
    <property type="term" value="F:lyase activity"/>
    <property type="evidence" value="ECO:0007669"/>
    <property type="project" value="UniProtKB-KW"/>
</dbReference>
<dbReference type="InterPro" id="IPR043132">
    <property type="entry name" value="BCAT-like_C"/>
</dbReference>
<dbReference type="Gene3D" id="3.20.10.10">
    <property type="entry name" value="D-amino Acid Aminotransferase, subunit A, domain 2"/>
    <property type="match status" value="1"/>
</dbReference>
<dbReference type="PROSITE" id="PS00770">
    <property type="entry name" value="AA_TRANSFER_CLASS_4"/>
    <property type="match status" value="1"/>
</dbReference>
<dbReference type="AlphaFoldDB" id="A0A1G7RWP0"/>
<dbReference type="InterPro" id="IPR036038">
    <property type="entry name" value="Aminotransferase-like"/>
</dbReference>
<name>A0A1G7RWP0_9LACT</name>
<dbReference type="GO" id="GO:0046394">
    <property type="term" value="P:carboxylic acid biosynthetic process"/>
    <property type="evidence" value="ECO:0007669"/>
    <property type="project" value="UniProtKB-ARBA"/>
</dbReference>
<proteinExistence type="inferred from homology"/>
<dbReference type="CDD" id="cd00449">
    <property type="entry name" value="PLPDE_IV"/>
    <property type="match status" value="1"/>
</dbReference>
<evidence type="ECO:0000256" key="1">
    <source>
        <dbReference type="ARBA" id="ARBA00001933"/>
    </source>
</evidence>
<dbReference type="SUPFAM" id="SSF56752">
    <property type="entry name" value="D-aminoacid aminotransferase-like PLP-dependent enzymes"/>
    <property type="match status" value="1"/>
</dbReference>
<evidence type="ECO:0000256" key="3">
    <source>
        <dbReference type="ARBA" id="ARBA00022898"/>
    </source>
</evidence>
<dbReference type="InterPro" id="IPR050571">
    <property type="entry name" value="Class-IV_PLP-Dep_Aminotrnsfr"/>
</dbReference>
<dbReference type="InterPro" id="IPR018300">
    <property type="entry name" value="Aminotrans_IV_CS"/>
</dbReference>
<evidence type="ECO:0000256" key="2">
    <source>
        <dbReference type="ARBA" id="ARBA00009320"/>
    </source>
</evidence>
<protein>
    <submittedName>
        <fullName evidence="6">4-amino-4-deoxychorismate lyase</fullName>
    </submittedName>
</protein>
<evidence type="ECO:0000256" key="5">
    <source>
        <dbReference type="RuleBase" id="RU004516"/>
    </source>
</evidence>